<dbReference type="EMBL" id="LR862136">
    <property type="protein sequence ID" value="CAD1842648.1"/>
    <property type="molecule type" value="Genomic_DNA"/>
</dbReference>
<dbReference type="AlphaFoldDB" id="A0A6V7QHY2"/>
<accession>A0A6V7QHY2</accession>
<feature type="region of interest" description="Disordered" evidence="1">
    <location>
        <begin position="1"/>
        <end position="38"/>
    </location>
</feature>
<gene>
    <name evidence="2" type="ORF">CB5_LOCUS25859</name>
</gene>
<name>A0A6V7QHY2_ANACO</name>
<organism evidence="2">
    <name type="scientific">Ananas comosus var. bracteatus</name>
    <name type="common">red pineapple</name>
    <dbReference type="NCBI Taxonomy" id="296719"/>
    <lineage>
        <taxon>Eukaryota</taxon>
        <taxon>Viridiplantae</taxon>
        <taxon>Streptophyta</taxon>
        <taxon>Embryophyta</taxon>
        <taxon>Tracheophyta</taxon>
        <taxon>Spermatophyta</taxon>
        <taxon>Magnoliopsida</taxon>
        <taxon>Liliopsida</taxon>
        <taxon>Poales</taxon>
        <taxon>Bromeliaceae</taxon>
        <taxon>Bromelioideae</taxon>
        <taxon>Ananas</taxon>
    </lineage>
</organism>
<evidence type="ECO:0000256" key="1">
    <source>
        <dbReference type="SAM" id="MobiDB-lite"/>
    </source>
</evidence>
<proteinExistence type="predicted"/>
<feature type="compositionally biased region" description="Low complexity" evidence="1">
    <location>
        <begin position="1"/>
        <end position="10"/>
    </location>
</feature>
<protein>
    <submittedName>
        <fullName evidence="2">Uncharacterized protein</fullName>
    </submittedName>
</protein>
<sequence length="108" mass="11565">MGCSTAPPTAFRRRPTRARAPSVPCRRTRRPATAGHPVLHQAPSIWETDSRGFTCGDRALVFGVCGLDSNPVDPSGMAIGLSFDTQFNDTAVGLSFDAQFNDMAVVLI</sequence>
<reference evidence="2" key="1">
    <citation type="submission" date="2020-07" db="EMBL/GenBank/DDBJ databases">
        <authorList>
            <person name="Lin J."/>
        </authorList>
    </citation>
    <scope>NUCLEOTIDE SEQUENCE</scope>
</reference>
<evidence type="ECO:0000313" key="2">
    <source>
        <dbReference type="EMBL" id="CAD1842648.1"/>
    </source>
</evidence>